<reference evidence="1" key="1">
    <citation type="submission" date="2018-05" db="EMBL/GenBank/DDBJ databases">
        <title>Draft genome of Mucuna pruriens seed.</title>
        <authorList>
            <person name="Nnadi N.E."/>
            <person name="Vos R."/>
            <person name="Hasami M.H."/>
            <person name="Devisetty U.K."/>
            <person name="Aguiy J.C."/>
        </authorList>
    </citation>
    <scope>NUCLEOTIDE SEQUENCE [LARGE SCALE GENOMIC DNA]</scope>
    <source>
        <strain evidence="1">JCA_2017</strain>
    </source>
</reference>
<dbReference type="EMBL" id="QJKJ01000901">
    <property type="protein sequence ID" value="RDY10155.1"/>
    <property type="molecule type" value="Genomic_DNA"/>
</dbReference>
<organism evidence="1 2">
    <name type="scientific">Mucuna pruriens</name>
    <name type="common">Velvet bean</name>
    <name type="synonym">Dolichos pruriens</name>
    <dbReference type="NCBI Taxonomy" id="157652"/>
    <lineage>
        <taxon>Eukaryota</taxon>
        <taxon>Viridiplantae</taxon>
        <taxon>Streptophyta</taxon>
        <taxon>Embryophyta</taxon>
        <taxon>Tracheophyta</taxon>
        <taxon>Spermatophyta</taxon>
        <taxon>Magnoliopsida</taxon>
        <taxon>eudicotyledons</taxon>
        <taxon>Gunneridae</taxon>
        <taxon>Pentapetalae</taxon>
        <taxon>rosids</taxon>
        <taxon>fabids</taxon>
        <taxon>Fabales</taxon>
        <taxon>Fabaceae</taxon>
        <taxon>Papilionoideae</taxon>
        <taxon>50 kb inversion clade</taxon>
        <taxon>NPAAA clade</taxon>
        <taxon>indigoferoid/millettioid clade</taxon>
        <taxon>Phaseoleae</taxon>
        <taxon>Mucuna</taxon>
    </lineage>
</organism>
<name>A0A371I547_MUCPR</name>
<sequence>MYPIFNYWKIEFPTIPHPKSYKLKWLSKKGEMIVDKQVFIEPTLGKYKNEICCDVVPIEGTHILLGRSWKFDRKVTHDGMTNKFSFEHKVESYRRSI</sequence>
<dbReference type="OrthoDB" id="1747743at2759"/>
<accession>A0A371I547</accession>
<dbReference type="AlphaFoldDB" id="A0A371I547"/>
<protein>
    <submittedName>
        <fullName evidence="1">Uncharacterized protein</fullName>
    </submittedName>
</protein>
<proteinExistence type="predicted"/>
<dbReference type="PANTHER" id="PTHR35046">
    <property type="entry name" value="ZINC KNUCKLE (CCHC-TYPE) FAMILY PROTEIN"/>
    <property type="match status" value="1"/>
</dbReference>
<dbReference type="PANTHER" id="PTHR35046:SF9">
    <property type="entry name" value="RNA-DIRECTED DNA POLYMERASE"/>
    <property type="match status" value="1"/>
</dbReference>
<comment type="caution">
    <text evidence="1">The sequence shown here is derived from an EMBL/GenBank/DDBJ whole genome shotgun (WGS) entry which is preliminary data.</text>
</comment>
<dbReference type="Proteomes" id="UP000257109">
    <property type="component" value="Unassembled WGS sequence"/>
</dbReference>
<evidence type="ECO:0000313" key="2">
    <source>
        <dbReference type="Proteomes" id="UP000257109"/>
    </source>
</evidence>
<evidence type="ECO:0000313" key="1">
    <source>
        <dbReference type="EMBL" id="RDY10155.1"/>
    </source>
</evidence>
<keyword evidence="2" id="KW-1185">Reference proteome</keyword>
<gene>
    <name evidence="1" type="ORF">CR513_05377</name>
</gene>
<feature type="non-terminal residue" evidence="1">
    <location>
        <position position="1"/>
    </location>
</feature>